<evidence type="ECO:0000256" key="3">
    <source>
        <dbReference type="SAM" id="SignalP"/>
    </source>
</evidence>
<organism evidence="4 5">
    <name type="scientific">Dioscorea cayennensis subsp. rotundata</name>
    <name type="common">White Guinea yam</name>
    <name type="synonym">Dioscorea rotundata</name>
    <dbReference type="NCBI Taxonomy" id="55577"/>
    <lineage>
        <taxon>Eukaryota</taxon>
        <taxon>Viridiplantae</taxon>
        <taxon>Streptophyta</taxon>
        <taxon>Embryophyta</taxon>
        <taxon>Tracheophyta</taxon>
        <taxon>Spermatophyta</taxon>
        <taxon>Magnoliopsida</taxon>
        <taxon>Liliopsida</taxon>
        <taxon>Dioscoreales</taxon>
        <taxon>Dioscoreaceae</taxon>
        <taxon>Dioscorea</taxon>
    </lineage>
</organism>
<feature type="signal peptide" evidence="3">
    <location>
        <begin position="1"/>
        <end position="17"/>
    </location>
</feature>
<dbReference type="Gene3D" id="1.25.40.10">
    <property type="entry name" value="Tetratricopeptide repeat domain"/>
    <property type="match status" value="1"/>
</dbReference>
<evidence type="ECO:0000256" key="1">
    <source>
        <dbReference type="ARBA" id="ARBA00022737"/>
    </source>
</evidence>
<dbReference type="InterPro" id="IPR044244">
    <property type="entry name" value="TTC27/Emw1"/>
</dbReference>
<dbReference type="GeneID" id="120262412"/>
<feature type="chain" id="PRO_5044282921" evidence="3">
    <location>
        <begin position="18"/>
        <end position="136"/>
    </location>
</feature>
<keyword evidence="1" id="KW-0677">Repeat</keyword>
<evidence type="ECO:0000256" key="2">
    <source>
        <dbReference type="ARBA" id="ARBA00022803"/>
    </source>
</evidence>
<keyword evidence="2" id="KW-0802">TPR repeat</keyword>
<keyword evidence="3" id="KW-0732">Signal</keyword>
<name>A0AB40BHZ4_DIOCR</name>
<dbReference type="PANTHER" id="PTHR16193">
    <property type="entry name" value="TETRATRICOPEPTIDE REPEAT PROTEIN 27"/>
    <property type="match status" value="1"/>
</dbReference>
<dbReference type="AlphaFoldDB" id="A0AB40BHZ4"/>
<protein>
    <submittedName>
        <fullName evidence="5">Tetratricopeptide repeat protein 27-like isoform X1</fullName>
    </submittedName>
</protein>
<evidence type="ECO:0000313" key="5">
    <source>
        <dbReference type="RefSeq" id="XP_039126447.1"/>
    </source>
</evidence>
<accession>A0AB40BHZ4</accession>
<dbReference type="Proteomes" id="UP001515500">
    <property type="component" value="Chromosome 5"/>
</dbReference>
<proteinExistence type="predicted"/>
<dbReference type="InterPro" id="IPR011990">
    <property type="entry name" value="TPR-like_helical_dom_sf"/>
</dbReference>
<dbReference type="PANTHER" id="PTHR16193:SF0">
    <property type="entry name" value="TETRATRICOPEPTIDE REPEAT PROTEIN 27"/>
    <property type="match status" value="1"/>
</dbReference>
<keyword evidence="4" id="KW-1185">Reference proteome</keyword>
<reference evidence="5" key="1">
    <citation type="submission" date="2025-08" db="UniProtKB">
        <authorList>
            <consortium name="RefSeq"/>
        </authorList>
    </citation>
    <scope>IDENTIFICATION</scope>
</reference>
<sequence>MFFNLSNLLLVIQSLICCPNPLPRIEAGDYEKTLDGFIQIVLFDPENGDAWNNIGCLHLKKKKTKKTYVRYLKKKKTKNVYVIFKEALKFKRNRWELWANYSKVAFDIGNIGHYSRECYHLKKDVRNGEWSCLLAK</sequence>
<dbReference type="RefSeq" id="XP_039126447.1">
    <property type="nucleotide sequence ID" value="XM_039270513.1"/>
</dbReference>
<dbReference type="SUPFAM" id="SSF48452">
    <property type="entry name" value="TPR-like"/>
    <property type="match status" value="1"/>
</dbReference>
<gene>
    <name evidence="5" type="primary">LOC120262412</name>
</gene>
<evidence type="ECO:0000313" key="4">
    <source>
        <dbReference type="Proteomes" id="UP001515500"/>
    </source>
</evidence>